<dbReference type="Gene3D" id="2.40.160.10">
    <property type="entry name" value="Porin"/>
    <property type="match status" value="1"/>
</dbReference>
<dbReference type="PRINTS" id="PR00183">
    <property type="entry name" value="ECOLIPORIN"/>
</dbReference>
<comment type="similarity">
    <text evidence="2">Belongs to the Gram-negative porin family.</text>
</comment>
<keyword evidence="6" id="KW-0472">Membrane</keyword>
<keyword evidence="7" id="KW-0998">Cell outer membrane</keyword>
<dbReference type="RefSeq" id="WP_215668655.1">
    <property type="nucleotide sequence ID" value="NZ_JAFJYC010000001.1"/>
</dbReference>
<organism evidence="9 10">
    <name type="scientific">Candidatus Sodalis endolongispinus</name>
    <dbReference type="NCBI Taxonomy" id="2812662"/>
    <lineage>
        <taxon>Bacteria</taxon>
        <taxon>Pseudomonadati</taxon>
        <taxon>Pseudomonadota</taxon>
        <taxon>Gammaproteobacteria</taxon>
        <taxon>Enterobacterales</taxon>
        <taxon>Bruguierivoracaceae</taxon>
        <taxon>Sodalis</taxon>
    </lineage>
</organism>
<comment type="subcellular location">
    <subcellularLocation>
        <location evidence="1">Cell outer membrane</location>
        <topology evidence="1">Multi-pass membrane protein</topology>
    </subcellularLocation>
</comment>
<feature type="signal peptide" evidence="8">
    <location>
        <begin position="1"/>
        <end position="21"/>
    </location>
</feature>
<dbReference type="CDD" id="cd00342">
    <property type="entry name" value="gram_neg_porins"/>
    <property type="match status" value="1"/>
</dbReference>
<dbReference type="Pfam" id="PF00267">
    <property type="entry name" value="Porin_1"/>
    <property type="match status" value="1"/>
</dbReference>
<dbReference type="InterPro" id="IPR033900">
    <property type="entry name" value="Gram_neg_porin_domain"/>
</dbReference>
<reference evidence="9 10" key="1">
    <citation type="journal article" date="2021" name="Genome Biol. Evol.">
        <title>The evolution of interdependence in a four-way mealybug symbiosis.</title>
        <authorList>
            <person name="Garber A.I."/>
            <person name="Kupper M."/>
            <person name="Laetsch D.R."/>
            <person name="Weldon S.R."/>
            <person name="Ladinsky M.S."/>
            <person name="Bjorkman P.J."/>
            <person name="McCutcheon J.P."/>
        </authorList>
    </citation>
    <scope>NUCLEOTIDE SEQUENCE [LARGE SCALE GENOMIC DNA]</scope>
    <source>
        <strain evidence="9">SOD</strain>
    </source>
</reference>
<protein>
    <submittedName>
        <fullName evidence="9">Porin</fullName>
    </submittedName>
</protein>
<keyword evidence="10" id="KW-1185">Reference proteome</keyword>
<keyword evidence="5 8" id="KW-0732">Signal</keyword>
<dbReference type="PANTHER" id="PTHR34501">
    <property type="entry name" value="PROTEIN YDDL-RELATED"/>
    <property type="match status" value="1"/>
</dbReference>
<name>A0ABS5Y9D0_9GAMM</name>
<keyword evidence="3" id="KW-1134">Transmembrane beta strand</keyword>
<dbReference type="InterPro" id="IPR023614">
    <property type="entry name" value="Porin_dom_sf"/>
</dbReference>
<dbReference type="InterPro" id="IPR001702">
    <property type="entry name" value="Porin_Gram-ve"/>
</dbReference>
<dbReference type="InterPro" id="IPR050298">
    <property type="entry name" value="Gram-neg_bact_OMP"/>
</dbReference>
<gene>
    <name evidence="9" type="ORF">JZM24_04130</name>
</gene>
<evidence type="ECO:0000256" key="1">
    <source>
        <dbReference type="ARBA" id="ARBA00004571"/>
    </source>
</evidence>
<proteinExistence type="inferred from homology"/>
<evidence type="ECO:0000256" key="6">
    <source>
        <dbReference type="ARBA" id="ARBA00023136"/>
    </source>
</evidence>
<feature type="chain" id="PRO_5046544312" evidence="8">
    <location>
        <begin position="22"/>
        <end position="373"/>
    </location>
</feature>
<evidence type="ECO:0000256" key="4">
    <source>
        <dbReference type="ARBA" id="ARBA00022692"/>
    </source>
</evidence>
<dbReference type="SUPFAM" id="SSF56935">
    <property type="entry name" value="Porins"/>
    <property type="match status" value="1"/>
</dbReference>
<evidence type="ECO:0000256" key="8">
    <source>
        <dbReference type="SAM" id="SignalP"/>
    </source>
</evidence>
<evidence type="ECO:0000256" key="2">
    <source>
        <dbReference type="ARBA" id="ARBA00007539"/>
    </source>
</evidence>
<dbReference type="Proteomes" id="UP000811282">
    <property type="component" value="Unassembled WGS sequence"/>
</dbReference>
<accession>A0ABS5Y9D0</accession>
<dbReference type="InterPro" id="IPR001897">
    <property type="entry name" value="Porin_gammaproteobac"/>
</dbReference>
<evidence type="ECO:0000313" key="9">
    <source>
        <dbReference type="EMBL" id="MBT9431542.1"/>
    </source>
</evidence>
<evidence type="ECO:0000256" key="3">
    <source>
        <dbReference type="ARBA" id="ARBA00022452"/>
    </source>
</evidence>
<keyword evidence="4" id="KW-0812">Transmembrane</keyword>
<evidence type="ECO:0000256" key="7">
    <source>
        <dbReference type="ARBA" id="ARBA00023237"/>
    </source>
</evidence>
<comment type="caution">
    <text evidence="9">The sequence shown here is derived from an EMBL/GenBank/DDBJ whole genome shotgun (WGS) entry which is preliminary data.</text>
</comment>
<dbReference type="PANTHER" id="PTHR34501:SF8">
    <property type="entry name" value="OUTER MEMBRANE PORIN N-RELATED"/>
    <property type="match status" value="1"/>
</dbReference>
<evidence type="ECO:0000313" key="10">
    <source>
        <dbReference type="Proteomes" id="UP000811282"/>
    </source>
</evidence>
<dbReference type="PRINTS" id="PR00182">
    <property type="entry name" value="ECOLNEIPORIN"/>
</dbReference>
<sequence>MKLQYLYVLVSAMVMAGSAGAAEVYNKDGNKLDLFGKLNGMRYMSSDDAKNGDRSFIRYGFKGEAQLNEEFTGFGTWEQEVRLNQAEGEGARSNFTRLGFAGIKFADAGSIDYGRNYGVLYDVGAWTGMMPEFGGDTTVTDNFMTGSANGVFTYRNTNFFGMVGGLNFALQYQGKNDAKGEGKGGRGLNEANGDGYGLSATYDFGNGVSAGAAYTSSNRTLAQRMSTFARHDNKRAEAYSFGLKYDANNLYLAALYSETRNMTPYGDFSGKLAEGQKYGFADKAHNLELVAQYALDFGLRPSIGYLQSRIDGDDQGKSQNIKKYIEVGASYNFNKNMLTFIDYRINLLSKNDFTRDTQISTDNILALGMTYMF</sequence>
<dbReference type="EMBL" id="JAFJYC010000001">
    <property type="protein sequence ID" value="MBT9431542.1"/>
    <property type="molecule type" value="Genomic_DNA"/>
</dbReference>
<evidence type="ECO:0000256" key="5">
    <source>
        <dbReference type="ARBA" id="ARBA00022729"/>
    </source>
</evidence>